<name>A0ABN8LQI6_9CNID</name>
<dbReference type="Pfam" id="PF00854">
    <property type="entry name" value="PTR2"/>
    <property type="match status" value="1"/>
</dbReference>
<evidence type="ECO:0000256" key="8">
    <source>
        <dbReference type="SAM" id="MobiDB-lite"/>
    </source>
</evidence>
<feature type="transmembrane region" description="Helical" evidence="9">
    <location>
        <begin position="293"/>
        <end position="312"/>
    </location>
</feature>
<reference evidence="10 11" key="1">
    <citation type="submission" date="2022-05" db="EMBL/GenBank/DDBJ databases">
        <authorList>
            <consortium name="Genoscope - CEA"/>
            <person name="William W."/>
        </authorList>
    </citation>
    <scope>NUCLEOTIDE SEQUENCE [LARGE SCALE GENOMIC DNA]</scope>
</reference>
<evidence type="ECO:0000256" key="1">
    <source>
        <dbReference type="ARBA" id="ARBA00004141"/>
    </source>
</evidence>
<evidence type="ECO:0000256" key="4">
    <source>
        <dbReference type="ARBA" id="ARBA00022856"/>
    </source>
</evidence>
<dbReference type="InterPro" id="IPR036259">
    <property type="entry name" value="MFS_trans_sf"/>
</dbReference>
<keyword evidence="4" id="KW-0571">Peptide transport</keyword>
<evidence type="ECO:0000313" key="11">
    <source>
        <dbReference type="Proteomes" id="UP001159427"/>
    </source>
</evidence>
<feature type="transmembrane region" description="Helical" evidence="9">
    <location>
        <begin position="76"/>
        <end position="95"/>
    </location>
</feature>
<evidence type="ECO:0000256" key="6">
    <source>
        <dbReference type="ARBA" id="ARBA00023136"/>
    </source>
</evidence>
<feature type="transmembrane region" description="Helical" evidence="9">
    <location>
        <begin position="375"/>
        <end position="392"/>
    </location>
</feature>
<keyword evidence="4" id="KW-0653">Protein transport</keyword>
<feature type="transmembrane region" description="Helical" evidence="9">
    <location>
        <begin position="460"/>
        <end position="483"/>
    </location>
</feature>
<dbReference type="InterPro" id="IPR000109">
    <property type="entry name" value="POT_fam"/>
</dbReference>
<keyword evidence="3 7" id="KW-0812">Transmembrane</keyword>
<feature type="transmembrane region" description="Helical" evidence="9">
    <location>
        <begin position="332"/>
        <end position="354"/>
    </location>
</feature>
<dbReference type="SUPFAM" id="SSF103473">
    <property type="entry name" value="MFS general substrate transporter"/>
    <property type="match status" value="1"/>
</dbReference>
<organism evidence="10 11">
    <name type="scientific">Porites evermanni</name>
    <dbReference type="NCBI Taxonomy" id="104178"/>
    <lineage>
        <taxon>Eukaryota</taxon>
        <taxon>Metazoa</taxon>
        <taxon>Cnidaria</taxon>
        <taxon>Anthozoa</taxon>
        <taxon>Hexacorallia</taxon>
        <taxon>Scleractinia</taxon>
        <taxon>Fungiina</taxon>
        <taxon>Poritidae</taxon>
        <taxon>Porites</taxon>
    </lineage>
</organism>
<gene>
    <name evidence="10" type="ORF">PEVE_00040025</name>
</gene>
<comment type="similarity">
    <text evidence="2 7">Belongs to the major facilitator superfamily. Proton-dependent oligopeptide transporter (POT/PTR) (TC 2.A.17) family.</text>
</comment>
<feature type="region of interest" description="Disordered" evidence="8">
    <location>
        <begin position="1"/>
        <end position="26"/>
    </location>
</feature>
<sequence length="551" mass="61327">MDIHSEEETAPLISKDSPGSSTENNHFKGPGQKLLVTLCILITELCERLTFYGLTGNLILFCGSELGLQAPWPSTINYLFQGTCYLIPLFGGWLADAHLGRFNTIYGSSLLYVVGTILLAAVSIRNKMLSSWFDHDKHFAHDPTIRLVYFVISLVLIAFGTGGIKANVSPFGADQVQKDGPRAIQAFFNWFYWFINIGSLIAFTVVVGVQQNDVFYGYVITAGTMFLGVIAFLSGRKKYLNKPPGGSQLTDTVKIIYEAIKNRGSANAMVWLDNAKNTCGGNYTEAKVEDVKILLRILPVFALFIVYWTIYSQMQSTFLIQATYMRLEFKDFTIPAASLSIFDIVAVLAFIPIMDHVVYPLIQFCGIRFTPLRRIGVGLLLAAASVVVAGLIERKRRHVWQDGGVYNQTVLDKNLEASDLNVFWQVPQFMLVGSSEVLTSITGLELAYSQSPQHMKGLVMGAFLVTSGLGNYVATLLVVIVRSASNEKWYPSDDPNRGELENFFFLLAGLMMLNFVVFLFIASSYKYKTVTRREEINSNVKDTGQSSDRDV</sequence>
<comment type="subcellular location">
    <subcellularLocation>
        <location evidence="1 7">Membrane</location>
        <topology evidence="1 7">Multi-pass membrane protein</topology>
    </subcellularLocation>
</comment>
<feature type="transmembrane region" description="Helical" evidence="9">
    <location>
        <begin position="102"/>
        <end position="124"/>
    </location>
</feature>
<feature type="transmembrane region" description="Helical" evidence="9">
    <location>
        <begin position="503"/>
        <end position="523"/>
    </location>
</feature>
<dbReference type="EMBL" id="CALNXI010000072">
    <property type="protein sequence ID" value="CAH3017815.1"/>
    <property type="molecule type" value="Genomic_DNA"/>
</dbReference>
<evidence type="ECO:0000256" key="9">
    <source>
        <dbReference type="SAM" id="Phobius"/>
    </source>
</evidence>
<keyword evidence="5 9" id="KW-1133">Transmembrane helix</keyword>
<evidence type="ECO:0000256" key="5">
    <source>
        <dbReference type="ARBA" id="ARBA00022989"/>
    </source>
</evidence>
<proteinExistence type="inferred from homology"/>
<evidence type="ECO:0000256" key="2">
    <source>
        <dbReference type="ARBA" id="ARBA00005982"/>
    </source>
</evidence>
<dbReference type="InterPro" id="IPR018456">
    <property type="entry name" value="PTR2_symporter_CS"/>
</dbReference>
<comment type="caution">
    <text evidence="10">The sequence shown here is derived from an EMBL/GenBank/DDBJ whole genome shotgun (WGS) entry which is preliminary data.</text>
</comment>
<dbReference type="Gene3D" id="1.20.1250.20">
    <property type="entry name" value="MFS general substrate transporter like domains"/>
    <property type="match status" value="1"/>
</dbReference>
<keyword evidence="11" id="KW-1185">Reference proteome</keyword>
<dbReference type="Proteomes" id="UP001159427">
    <property type="component" value="Unassembled WGS sequence"/>
</dbReference>
<dbReference type="PANTHER" id="PTHR11654">
    <property type="entry name" value="OLIGOPEPTIDE TRANSPORTER-RELATED"/>
    <property type="match status" value="1"/>
</dbReference>
<evidence type="ECO:0000256" key="3">
    <source>
        <dbReference type="ARBA" id="ARBA00022692"/>
    </source>
</evidence>
<keyword evidence="7" id="KW-0813">Transport</keyword>
<evidence type="ECO:0000256" key="7">
    <source>
        <dbReference type="RuleBase" id="RU003755"/>
    </source>
</evidence>
<accession>A0ABN8LQI6</accession>
<feature type="transmembrane region" description="Helical" evidence="9">
    <location>
        <begin position="429"/>
        <end position="448"/>
    </location>
</feature>
<feature type="transmembrane region" description="Helical" evidence="9">
    <location>
        <begin position="215"/>
        <end position="233"/>
    </location>
</feature>
<dbReference type="PROSITE" id="PS01023">
    <property type="entry name" value="PTR2_2"/>
    <property type="match status" value="1"/>
</dbReference>
<evidence type="ECO:0000313" key="10">
    <source>
        <dbReference type="EMBL" id="CAH3017815.1"/>
    </source>
</evidence>
<keyword evidence="6 9" id="KW-0472">Membrane</keyword>
<feature type="transmembrane region" description="Helical" evidence="9">
    <location>
        <begin position="144"/>
        <end position="166"/>
    </location>
</feature>
<evidence type="ECO:0008006" key="12">
    <source>
        <dbReference type="Google" id="ProtNLM"/>
    </source>
</evidence>
<feature type="transmembrane region" description="Helical" evidence="9">
    <location>
        <begin position="187"/>
        <end position="209"/>
    </location>
</feature>
<protein>
    <recommendedName>
        <fullName evidence="12">Solute carrier family 15 member 4-like</fullName>
    </recommendedName>
</protein>